<evidence type="ECO:0000256" key="1">
    <source>
        <dbReference type="ARBA" id="ARBA00022795"/>
    </source>
</evidence>
<proteinExistence type="predicted"/>
<dbReference type="STRING" id="135826.KP77_27140"/>
<dbReference type="Pfam" id="PF05130">
    <property type="entry name" value="FlgN"/>
    <property type="match status" value="2"/>
</dbReference>
<evidence type="ECO:0000313" key="3">
    <source>
        <dbReference type="EMBL" id="KIL46587.1"/>
    </source>
</evidence>
<feature type="region of interest" description="Disordered" evidence="2">
    <location>
        <begin position="111"/>
        <end position="136"/>
    </location>
</feature>
<sequence>MPEHSLKALLQQQITLHKSLLELAKQKTEIIKVNNIEQLNQLIKDEQKHIRAISSLESKRGQLDPNGDIQEEKAELLHVILKLKEVNELNQDLLTQSMQLVSLNLDLMMPQPDSMNYSKDNEENDQPGRSMFDSQA</sequence>
<reference evidence="3 4" key="1">
    <citation type="submission" date="2015-01" db="EMBL/GenBank/DDBJ databases">
        <title>Genome sequence of Jeotgalibacillus alimentarius.</title>
        <authorList>
            <person name="Goh K.M."/>
            <person name="Chan K.-G."/>
            <person name="Yaakop A.S."/>
            <person name="Ee R."/>
            <person name="Gan H.M."/>
            <person name="Chan C.S."/>
        </authorList>
    </citation>
    <scope>NUCLEOTIDE SEQUENCE [LARGE SCALE GENOMIC DNA]</scope>
    <source>
        <strain evidence="3 4">YKJ-13</strain>
    </source>
</reference>
<dbReference type="SUPFAM" id="SSF140566">
    <property type="entry name" value="FlgN-like"/>
    <property type="match status" value="1"/>
</dbReference>
<gene>
    <name evidence="3" type="ORF">KP77_27140</name>
</gene>
<keyword evidence="1" id="KW-1005">Bacterial flagellum biogenesis</keyword>
<dbReference type="Gene3D" id="1.20.58.300">
    <property type="entry name" value="FlgN-like"/>
    <property type="match status" value="1"/>
</dbReference>
<dbReference type="RefSeq" id="WP_041123245.1">
    <property type="nucleotide sequence ID" value="NZ_JXRQ01000025.1"/>
</dbReference>
<dbReference type="GO" id="GO:0044780">
    <property type="term" value="P:bacterial-type flagellum assembly"/>
    <property type="evidence" value="ECO:0007669"/>
    <property type="project" value="InterPro"/>
</dbReference>
<organism evidence="3 4">
    <name type="scientific">Jeotgalibacillus alimentarius</name>
    <dbReference type="NCBI Taxonomy" id="135826"/>
    <lineage>
        <taxon>Bacteria</taxon>
        <taxon>Bacillati</taxon>
        <taxon>Bacillota</taxon>
        <taxon>Bacilli</taxon>
        <taxon>Bacillales</taxon>
        <taxon>Caryophanaceae</taxon>
        <taxon>Jeotgalibacillus</taxon>
    </lineage>
</organism>
<evidence type="ECO:0000256" key="2">
    <source>
        <dbReference type="SAM" id="MobiDB-lite"/>
    </source>
</evidence>
<dbReference type="Proteomes" id="UP000031950">
    <property type="component" value="Unassembled WGS sequence"/>
</dbReference>
<dbReference type="InterPro" id="IPR036679">
    <property type="entry name" value="FlgN-like_sf"/>
</dbReference>
<protein>
    <recommendedName>
        <fullName evidence="5">Flagellar protein FlgN</fullName>
    </recommendedName>
</protein>
<dbReference type="EMBL" id="JXRQ01000025">
    <property type="protein sequence ID" value="KIL46587.1"/>
    <property type="molecule type" value="Genomic_DNA"/>
</dbReference>
<keyword evidence="4" id="KW-1185">Reference proteome</keyword>
<evidence type="ECO:0008006" key="5">
    <source>
        <dbReference type="Google" id="ProtNLM"/>
    </source>
</evidence>
<accession>A0A0C2VCC5</accession>
<name>A0A0C2VCC5_9BACL</name>
<dbReference type="AlphaFoldDB" id="A0A0C2VCC5"/>
<dbReference type="InterPro" id="IPR007809">
    <property type="entry name" value="FlgN-like"/>
</dbReference>
<dbReference type="PATRIC" id="fig|135826.4.peg.2699"/>
<comment type="caution">
    <text evidence="3">The sequence shown here is derived from an EMBL/GenBank/DDBJ whole genome shotgun (WGS) entry which is preliminary data.</text>
</comment>
<dbReference type="OrthoDB" id="2381500at2"/>
<evidence type="ECO:0000313" key="4">
    <source>
        <dbReference type="Proteomes" id="UP000031950"/>
    </source>
</evidence>